<dbReference type="Gene3D" id="3.40.720.10">
    <property type="entry name" value="Alkaline Phosphatase, subunit A"/>
    <property type="match status" value="2"/>
</dbReference>
<dbReference type="Gene3D" id="1.25.40.10">
    <property type="entry name" value="Tetratricopeptide repeat domain"/>
    <property type="match status" value="1"/>
</dbReference>
<dbReference type="InterPro" id="IPR017850">
    <property type="entry name" value="Alkaline_phosphatase_core_sf"/>
</dbReference>
<reference evidence="2 3" key="1">
    <citation type="journal article" date="2019" name="Int. J. Syst. Evol. Microbiol.">
        <title>The Global Catalogue of Microorganisms (GCM) 10K type strain sequencing project: providing services to taxonomists for standard genome sequencing and annotation.</title>
        <authorList>
            <consortium name="The Broad Institute Genomics Platform"/>
            <consortium name="The Broad Institute Genome Sequencing Center for Infectious Disease"/>
            <person name="Wu L."/>
            <person name="Ma J."/>
        </authorList>
    </citation>
    <scope>NUCLEOTIDE SEQUENCE [LARGE SCALE GENOMIC DNA]</scope>
    <source>
        <strain evidence="2 3">JCM 8542</strain>
    </source>
</reference>
<gene>
    <name evidence="2" type="ORF">GCM10008919_17820</name>
</gene>
<keyword evidence="3" id="KW-1185">Reference proteome</keyword>
<dbReference type="SUPFAM" id="SSF53649">
    <property type="entry name" value="Alkaline phosphatase-like"/>
    <property type="match status" value="1"/>
</dbReference>
<dbReference type="Proteomes" id="UP001500399">
    <property type="component" value="Unassembled WGS sequence"/>
</dbReference>
<dbReference type="InterPro" id="IPR052701">
    <property type="entry name" value="GAG_Ulvan_Degrading_Sulfatases"/>
</dbReference>
<evidence type="ECO:0000313" key="3">
    <source>
        <dbReference type="Proteomes" id="UP001500399"/>
    </source>
</evidence>
<sequence>MRNEGSARRIASQKRKDIMTDDFTVFWQNNARAQELFDDLLARAERNAYDDDFLAALAAYREAECLLRGGTDAPNADIFAAEYLLAQGEAEDAALCGERAFRSRPVEPRVWRVLARAYAALGRYADALIMQGYPLNFFKVPISLDMPASVLTPATLDRLSRATGKAAYAPYALSRMTYTAETGLTARSTVFFEEFLPVSEHIAPHYYVGAYTDQEIHGNKRWLMNAIRNVPGLAENVGGDFTFDIMRGTRASGEVCIDIAEGAQAIIPIYGTADGQSLTAQSETVCDDIRLNPATPNFFRLDETTHFRSDADVIIGTPIHLGHSPARRKLVLNILVDALPWTLLRTDFASHMPATAHFFARGTIFDRHFSVCEYTYPSLPTIETGMYPHHTGIFNEWAAIELDPTFVTIAERARASGYATANLMSEGIGIWNGTSRGYDRLLVTPYRTLAYEGVERTIRYLDGCGAADHFIFLHFNDVHPWSSELFQISTAAQMELSLAGRLAGEKKKIPSPYLRPSAFYQTAFWQAVHDTDRALGALFSYIEQHYAEGEYLVNLYSDHGVPIFSAEHYIVDTHMTGAAWMMRGAGVPAGIVADELTSAVDIYPTLAHLCGFPVGENVDGVLPRLFGGTGRDIAYSNSLYPLKPYFLAARSRTHTFCLETENVAAINGTVDLARATAAIYPNAHEREEGSAVDSPALRAFFYPRVRAFLQGIGSNGEQFPPPKEI</sequence>
<evidence type="ECO:0000259" key="1">
    <source>
        <dbReference type="Pfam" id="PF00884"/>
    </source>
</evidence>
<dbReference type="InterPro" id="IPR000917">
    <property type="entry name" value="Sulfatase_N"/>
</dbReference>
<protein>
    <recommendedName>
        <fullName evidence="1">Sulfatase N-terminal domain-containing protein</fullName>
    </recommendedName>
</protein>
<comment type="caution">
    <text evidence="2">The sequence shown here is derived from an EMBL/GenBank/DDBJ whole genome shotgun (WGS) entry which is preliminary data.</text>
</comment>
<evidence type="ECO:0000313" key="2">
    <source>
        <dbReference type="EMBL" id="GAA0214953.1"/>
    </source>
</evidence>
<dbReference type="PANTHER" id="PTHR43751">
    <property type="entry name" value="SULFATASE"/>
    <property type="match status" value="1"/>
</dbReference>
<feature type="domain" description="Sulfatase N-terminal" evidence="1">
    <location>
        <begin position="351"/>
        <end position="611"/>
    </location>
</feature>
<dbReference type="InterPro" id="IPR011990">
    <property type="entry name" value="TPR-like_helical_dom_sf"/>
</dbReference>
<dbReference type="Pfam" id="PF00884">
    <property type="entry name" value="Sulfatase"/>
    <property type="match status" value="1"/>
</dbReference>
<dbReference type="EMBL" id="BAAACR010000012">
    <property type="protein sequence ID" value="GAA0214953.1"/>
    <property type="molecule type" value="Genomic_DNA"/>
</dbReference>
<accession>A0ABN0T825</accession>
<organism evidence="2 3">
    <name type="scientific">Selenomonas dianae</name>
    <dbReference type="NCBI Taxonomy" id="135079"/>
    <lineage>
        <taxon>Bacteria</taxon>
        <taxon>Bacillati</taxon>
        <taxon>Bacillota</taxon>
        <taxon>Negativicutes</taxon>
        <taxon>Selenomonadales</taxon>
        <taxon>Selenomonadaceae</taxon>
        <taxon>Selenomonas</taxon>
    </lineage>
</organism>
<name>A0ABN0T825_9FIRM</name>
<dbReference type="SUPFAM" id="SSF48452">
    <property type="entry name" value="TPR-like"/>
    <property type="match status" value="1"/>
</dbReference>
<dbReference type="PANTHER" id="PTHR43751:SF3">
    <property type="entry name" value="SULFATASE N-TERMINAL DOMAIN-CONTAINING PROTEIN"/>
    <property type="match status" value="1"/>
</dbReference>
<proteinExistence type="predicted"/>